<dbReference type="Pfam" id="PF03364">
    <property type="entry name" value="Polyketide_cyc"/>
    <property type="match status" value="1"/>
</dbReference>
<proteinExistence type="predicted"/>
<dbReference type="Proteomes" id="UP000226442">
    <property type="component" value="Unassembled WGS sequence"/>
</dbReference>
<protein>
    <submittedName>
        <fullName evidence="2">Cyclase</fullName>
    </submittedName>
</protein>
<dbReference type="CDD" id="cd07820">
    <property type="entry name" value="SRPBCC_3"/>
    <property type="match status" value="1"/>
</dbReference>
<keyword evidence="3" id="KW-1185">Reference proteome</keyword>
<dbReference type="InterPro" id="IPR005031">
    <property type="entry name" value="COQ10_START"/>
</dbReference>
<dbReference type="RefSeq" id="WP_096830883.1">
    <property type="nucleotide sequence ID" value="NZ_NXIB02000210.1"/>
</dbReference>
<dbReference type="SUPFAM" id="SSF55961">
    <property type="entry name" value="Bet v1-like"/>
    <property type="match status" value="1"/>
</dbReference>
<dbReference type="Gene3D" id="3.30.530.20">
    <property type="match status" value="1"/>
</dbReference>
<evidence type="ECO:0000259" key="1">
    <source>
        <dbReference type="Pfam" id="PF03364"/>
    </source>
</evidence>
<evidence type="ECO:0000313" key="2">
    <source>
        <dbReference type="EMBL" id="PHX53357.1"/>
    </source>
</evidence>
<dbReference type="AlphaFoldDB" id="A0A2G4EVZ5"/>
<dbReference type="OrthoDB" id="9801773at2"/>
<gene>
    <name evidence="2" type="ORF">CP500_021975</name>
</gene>
<organism evidence="2 3">
    <name type="scientific">Tychonema bourrellyi FEM_GT703</name>
    <dbReference type="NCBI Taxonomy" id="2040638"/>
    <lineage>
        <taxon>Bacteria</taxon>
        <taxon>Bacillati</taxon>
        <taxon>Cyanobacteriota</taxon>
        <taxon>Cyanophyceae</taxon>
        <taxon>Oscillatoriophycideae</taxon>
        <taxon>Oscillatoriales</taxon>
        <taxon>Microcoleaceae</taxon>
        <taxon>Tychonema</taxon>
    </lineage>
</organism>
<reference evidence="2" key="1">
    <citation type="submission" date="2017-10" db="EMBL/GenBank/DDBJ databases">
        <title>Draft genome sequence of the planktic cyanobacteria Tychonema bourrellyi isolated from alpine lentic freshwater.</title>
        <authorList>
            <person name="Tett A."/>
            <person name="Armanini F."/>
            <person name="Asnicar F."/>
            <person name="Boscaini A."/>
            <person name="Pasolli E."/>
            <person name="Zolfo M."/>
            <person name="Donati C."/>
            <person name="Salmaso N."/>
            <person name="Segata N."/>
        </authorList>
    </citation>
    <scope>NUCLEOTIDE SEQUENCE</scope>
    <source>
        <strain evidence="2">FEM_GT703</strain>
    </source>
</reference>
<name>A0A2G4EVZ5_9CYAN</name>
<evidence type="ECO:0000313" key="3">
    <source>
        <dbReference type="Proteomes" id="UP000226442"/>
    </source>
</evidence>
<feature type="domain" description="Coenzyme Q-binding protein COQ10 START" evidence="1">
    <location>
        <begin position="13"/>
        <end position="125"/>
    </location>
</feature>
<accession>A0A2G4EVZ5</accession>
<dbReference type="InterPro" id="IPR023393">
    <property type="entry name" value="START-like_dom_sf"/>
</dbReference>
<comment type="caution">
    <text evidence="2">The sequence shown here is derived from an EMBL/GenBank/DDBJ whole genome shotgun (WGS) entry which is preliminary data.</text>
</comment>
<sequence length="153" mass="17674">MPNFRYSSLINSAVETVWNFHERPDVLQLLTPPWQPVKIIRREGGLAVGAVSEFRLSLGPIPVKWVATHTECELYRLFVDEQTEGPMASWIHRHEFTTENGQTRLTDAIAFSIPGGPIVDLLLGWWVEIRLTDMFRYRHEVTKRECEKNVNNG</sequence>
<dbReference type="EMBL" id="NXIB02000210">
    <property type="protein sequence ID" value="PHX53357.1"/>
    <property type="molecule type" value="Genomic_DNA"/>
</dbReference>